<dbReference type="AlphaFoldDB" id="A0A4Q0MCA4"/>
<gene>
    <name evidence="3" type="ORF">EK403_16275</name>
</gene>
<dbReference type="Pfam" id="PF03401">
    <property type="entry name" value="TctC"/>
    <property type="match status" value="1"/>
</dbReference>
<dbReference type="SUPFAM" id="SSF53850">
    <property type="entry name" value="Periplasmic binding protein-like II"/>
    <property type="match status" value="1"/>
</dbReference>
<dbReference type="EMBL" id="RYFI01000016">
    <property type="protein sequence ID" value="RXF70961.1"/>
    <property type="molecule type" value="Genomic_DNA"/>
</dbReference>
<dbReference type="OrthoDB" id="8443386at2"/>
<reference evidence="3 4" key="1">
    <citation type="submission" date="2018-12" db="EMBL/GenBank/DDBJ databases">
        <title>bacterium Hansschlegelia zhihuaiae S113.</title>
        <authorList>
            <person name="He J."/>
        </authorList>
    </citation>
    <scope>NUCLEOTIDE SEQUENCE [LARGE SCALE GENOMIC DNA]</scope>
    <source>
        <strain evidence="3 4">S 113</strain>
    </source>
</reference>
<organism evidence="3 4">
    <name type="scientific">Hansschlegelia zhihuaiae</name>
    <dbReference type="NCBI Taxonomy" id="405005"/>
    <lineage>
        <taxon>Bacteria</taxon>
        <taxon>Pseudomonadati</taxon>
        <taxon>Pseudomonadota</taxon>
        <taxon>Alphaproteobacteria</taxon>
        <taxon>Hyphomicrobiales</taxon>
        <taxon>Methylopilaceae</taxon>
        <taxon>Hansschlegelia</taxon>
    </lineage>
</organism>
<dbReference type="InterPro" id="IPR005064">
    <property type="entry name" value="BUG"/>
</dbReference>
<dbReference type="PANTHER" id="PTHR42928:SF5">
    <property type="entry name" value="BLR1237 PROTEIN"/>
    <property type="match status" value="1"/>
</dbReference>
<dbReference type="Gene3D" id="3.40.190.150">
    <property type="entry name" value="Bordetella uptake gene, domain 1"/>
    <property type="match status" value="1"/>
</dbReference>
<evidence type="ECO:0000313" key="3">
    <source>
        <dbReference type="EMBL" id="RXF70961.1"/>
    </source>
</evidence>
<evidence type="ECO:0000256" key="2">
    <source>
        <dbReference type="SAM" id="SignalP"/>
    </source>
</evidence>
<name>A0A4Q0MCA4_9HYPH</name>
<dbReference type="Proteomes" id="UP000289708">
    <property type="component" value="Unassembled WGS sequence"/>
</dbReference>
<dbReference type="Gene3D" id="3.40.190.10">
    <property type="entry name" value="Periplasmic binding protein-like II"/>
    <property type="match status" value="1"/>
</dbReference>
<dbReference type="PANTHER" id="PTHR42928">
    <property type="entry name" value="TRICARBOXYLATE-BINDING PROTEIN"/>
    <property type="match status" value="1"/>
</dbReference>
<evidence type="ECO:0000256" key="1">
    <source>
        <dbReference type="ARBA" id="ARBA00006987"/>
    </source>
</evidence>
<feature type="signal peptide" evidence="2">
    <location>
        <begin position="1"/>
        <end position="25"/>
    </location>
</feature>
<comment type="similarity">
    <text evidence="1">Belongs to the UPF0065 (bug) family.</text>
</comment>
<dbReference type="PIRSF" id="PIRSF017082">
    <property type="entry name" value="YflP"/>
    <property type="match status" value="1"/>
</dbReference>
<dbReference type="CDD" id="cd07012">
    <property type="entry name" value="PBP2_Bug_TTT"/>
    <property type="match status" value="1"/>
</dbReference>
<comment type="caution">
    <text evidence="3">The sequence shown here is derived from an EMBL/GenBank/DDBJ whole genome shotgun (WGS) entry which is preliminary data.</text>
</comment>
<keyword evidence="2" id="KW-0732">Signal</keyword>
<dbReference type="RefSeq" id="WP_128778527.1">
    <property type="nucleotide sequence ID" value="NZ_RYFI01000016.1"/>
</dbReference>
<accession>A0A4Q0MCA4</accession>
<protein>
    <submittedName>
        <fullName evidence="3">Tripartite tricarboxylate transporter substrate binding protein</fullName>
    </submittedName>
</protein>
<proteinExistence type="inferred from homology"/>
<evidence type="ECO:0000313" key="4">
    <source>
        <dbReference type="Proteomes" id="UP000289708"/>
    </source>
</evidence>
<feature type="chain" id="PRO_5020184722" evidence="2">
    <location>
        <begin position="26"/>
        <end position="317"/>
    </location>
</feature>
<keyword evidence="4" id="KW-1185">Reference proteome</keyword>
<sequence>MSKRLLALAACIAATWVLGPVPATADAYPSRPITFIVPWGPGGGADQVARMASKLMEPELKVSVPVVNMPGATGQTGHQKLLTSPADGYTIEIMTADTFATLAAPNSRFKIEQFIPVAVLIQQRSGLFVSASGPIQGWEDIAKGDKELKVAITGYNSPDDLSTKLLTKRGAKLQGIPFAEPGLRYASVIGGQSDVVYEQAGDVRSFLDGKQIKPVLFFSDKPAAGFEDVPYSGKLGIDVRLSQFRMVVVRGDTDPAIVKRLSETLSKVAQSAEYKAYLSQQYAQPDSYVASDQALPFIKGWLAEFAALMPKPQSASQ</sequence>
<dbReference type="InterPro" id="IPR042100">
    <property type="entry name" value="Bug_dom1"/>
</dbReference>